<evidence type="ECO:0000313" key="2">
    <source>
        <dbReference type="EMBL" id="OAQ55470.1"/>
    </source>
</evidence>
<keyword evidence="1" id="KW-0472">Membrane</keyword>
<evidence type="ECO:0000313" key="3">
    <source>
        <dbReference type="Proteomes" id="UP000078516"/>
    </source>
</evidence>
<reference evidence="2 3" key="1">
    <citation type="submission" date="2016-04" db="EMBL/GenBank/DDBJ databases">
        <title>Draft genome of an Enterococcus thailandicus strain isolated from bovine feces.</title>
        <authorList>
            <person name="Beukers A.G."/>
            <person name="Zaheer R."/>
            <person name="Goji N."/>
            <person name="Cook S.R."/>
            <person name="Amoako K."/>
            <person name="Chaves A.V."/>
            <person name="Ward M.P."/>
            <person name="Mcallister T.A."/>
        </authorList>
    </citation>
    <scope>NUCLEOTIDE SEQUENCE [LARGE SCALE GENOMIC DNA]</scope>
    <source>
        <strain evidence="2 3">F0711D 46</strain>
    </source>
</reference>
<feature type="transmembrane region" description="Helical" evidence="1">
    <location>
        <begin position="55"/>
        <end position="72"/>
    </location>
</feature>
<feature type="transmembrane region" description="Helical" evidence="1">
    <location>
        <begin position="92"/>
        <end position="115"/>
    </location>
</feature>
<keyword evidence="3" id="KW-1185">Reference proteome</keyword>
<sequence length="135" mass="15717">MLTKYLSKIFLLLFLIPYLYLVLLLDFHYHSVSGFIILIFLAILGGFLMKIKGQMRLLLVGNIISTIVSYIYSLKFSDWQLFYQPFEPTQLVLIFGLLYLVPQAFGAFWATLFTYSKQSRNQKVSLSTIRKNAQK</sequence>
<proteinExistence type="predicted"/>
<accession>A0A179ERG8</accession>
<dbReference type="RefSeq" id="WP_067483968.1">
    <property type="nucleotide sequence ID" value="NZ_CP171004.1"/>
</dbReference>
<gene>
    <name evidence="2" type="ORF">A6E74_08230</name>
</gene>
<feature type="transmembrane region" description="Helical" evidence="1">
    <location>
        <begin position="5"/>
        <end position="23"/>
    </location>
</feature>
<dbReference type="Proteomes" id="UP000078516">
    <property type="component" value="Unassembled WGS sequence"/>
</dbReference>
<protein>
    <submittedName>
        <fullName evidence="2">Uncharacterized protein</fullName>
    </submittedName>
</protein>
<dbReference type="EMBL" id="LWMN01000013">
    <property type="protein sequence ID" value="OAQ55470.1"/>
    <property type="molecule type" value="Genomic_DNA"/>
</dbReference>
<name>A0A179ERG8_ENTTH</name>
<keyword evidence="1" id="KW-1133">Transmembrane helix</keyword>
<organism evidence="2 3">
    <name type="scientific">Enterococcus thailandicus</name>
    <dbReference type="NCBI Taxonomy" id="417368"/>
    <lineage>
        <taxon>Bacteria</taxon>
        <taxon>Bacillati</taxon>
        <taxon>Bacillota</taxon>
        <taxon>Bacilli</taxon>
        <taxon>Lactobacillales</taxon>
        <taxon>Enterococcaceae</taxon>
        <taxon>Enterococcus</taxon>
    </lineage>
</organism>
<comment type="caution">
    <text evidence="2">The sequence shown here is derived from an EMBL/GenBank/DDBJ whole genome shotgun (WGS) entry which is preliminary data.</text>
</comment>
<feature type="transmembrane region" description="Helical" evidence="1">
    <location>
        <begin position="29"/>
        <end position="48"/>
    </location>
</feature>
<evidence type="ECO:0000256" key="1">
    <source>
        <dbReference type="SAM" id="Phobius"/>
    </source>
</evidence>
<keyword evidence="1" id="KW-0812">Transmembrane</keyword>
<dbReference type="AlphaFoldDB" id="A0A179ERG8"/>